<dbReference type="GO" id="GO:0004364">
    <property type="term" value="F:glutathione transferase activity"/>
    <property type="evidence" value="ECO:0007669"/>
    <property type="project" value="InterPro"/>
</dbReference>
<dbReference type="InterPro" id="IPR047047">
    <property type="entry name" value="GST_Omega-like_C"/>
</dbReference>
<dbReference type="SFLD" id="SFLDG01148">
    <property type="entry name" value="Xi_(cytGST)"/>
    <property type="match status" value="1"/>
</dbReference>
<evidence type="ECO:0000259" key="4">
    <source>
        <dbReference type="PROSITE" id="PS50405"/>
    </source>
</evidence>
<dbReference type="GO" id="GO:0016491">
    <property type="term" value="F:oxidoreductase activity"/>
    <property type="evidence" value="ECO:0007669"/>
    <property type="project" value="UniProtKB-KW"/>
</dbReference>
<feature type="active site" description="Proton donor/acceptor" evidence="1">
    <location>
        <position position="195"/>
    </location>
</feature>
<dbReference type="SFLD" id="SFLDS00019">
    <property type="entry name" value="Glutathione_Transferase_(cytos"/>
    <property type="match status" value="1"/>
</dbReference>
<dbReference type="InterPro" id="IPR036249">
    <property type="entry name" value="Thioredoxin-like_sf"/>
</dbReference>
<feature type="site" description="Lowers pKa of active site Cys" evidence="3">
    <location>
        <position position="296"/>
    </location>
</feature>
<gene>
    <name evidence="5" type="ORF">ABS361_11960</name>
</gene>
<dbReference type="InterPro" id="IPR036282">
    <property type="entry name" value="Glutathione-S-Trfase_C_sf"/>
</dbReference>
<feature type="site" description="Lowers pKa of active site Cys" evidence="3">
    <location>
        <position position="253"/>
    </location>
</feature>
<dbReference type="EC" id="1.8.5.-" evidence="5"/>
<organism evidence="5">
    <name type="scientific">Methyloraptor flagellatus</name>
    <dbReference type="NCBI Taxonomy" id="3162530"/>
    <lineage>
        <taxon>Bacteria</taxon>
        <taxon>Pseudomonadati</taxon>
        <taxon>Pseudomonadota</taxon>
        <taxon>Alphaproteobacteria</taxon>
        <taxon>Hyphomicrobiales</taxon>
        <taxon>Ancalomicrobiaceae</taxon>
        <taxon>Methyloraptor</taxon>
    </lineage>
</organism>
<dbReference type="RefSeq" id="WP_407047936.1">
    <property type="nucleotide sequence ID" value="NZ_CP158568.1"/>
</dbReference>
<dbReference type="SUPFAM" id="SSF52833">
    <property type="entry name" value="Thioredoxin-like"/>
    <property type="match status" value="1"/>
</dbReference>
<dbReference type="EMBL" id="CP158568">
    <property type="protein sequence ID" value="XBY42835.1"/>
    <property type="molecule type" value="Genomic_DNA"/>
</dbReference>
<dbReference type="InterPro" id="IPR010987">
    <property type="entry name" value="Glutathione-S-Trfase_C-like"/>
</dbReference>
<dbReference type="SUPFAM" id="SSF47616">
    <property type="entry name" value="GST C-terminal domain-like"/>
    <property type="match status" value="1"/>
</dbReference>
<feature type="binding site" evidence="2">
    <location>
        <begin position="130"/>
        <end position="133"/>
    </location>
    <ligand>
        <name>glutathione</name>
        <dbReference type="ChEBI" id="CHEBI:57925"/>
    </ligand>
</feature>
<dbReference type="PROSITE" id="PS50405">
    <property type="entry name" value="GST_CTER"/>
    <property type="match status" value="1"/>
</dbReference>
<dbReference type="PANTHER" id="PTHR32419">
    <property type="entry name" value="GLUTATHIONYL-HYDROQUINONE REDUCTASE"/>
    <property type="match status" value="1"/>
</dbReference>
<evidence type="ECO:0000313" key="5">
    <source>
        <dbReference type="EMBL" id="XBY42835.1"/>
    </source>
</evidence>
<accession>A0AAU7X5G8</accession>
<reference evidence="5" key="1">
    <citation type="submission" date="2024-06" db="EMBL/GenBank/DDBJ databases">
        <title>Methylostella associata gen. nov., sp. nov., a novel Ancalomicrobiaceae-affiliated facultatively methylotrophic bacteria that feed on methanotrophs of the genus Methylococcus.</title>
        <authorList>
            <person name="Saltykova V."/>
            <person name="Danilova O.V."/>
            <person name="Oshkin I.Y."/>
            <person name="Belova S.E."/>
            <person name="Pimenov N.V."/>
            <person name="Dedysh S.N."/>
        </authorList>
    </citation>
    <scope>NUCLEOTIDE SEQUENCE</scope>
    <source>
        <strain evidence="5">S20</strain>
    </source>
</reference>
<feature type="binding site" evidence="2">
    <location>
        <begin position="148"/>
        <end position="149"/>
    </location>
    <ligand>
        <name>glutathione</name>
        <dbReference type="ChEBI" id="CHEBI:57925"/>
    </ligand>
</feature>
<evidence type="ECO:0000256" key="3">
    <source>
        <dbReference type="PIRSR" id="PIRSR015753-3"/>
    </source>
</evidence>
<dbReference type="InterPro" id="IPR016639">
    <property type="entry name" value="GST_Omega/GSH"/>
</dbReference>
<dbReference type="InterPro" id="IPR040079">
    <property type="entry name" value="Glutathione_S-Trfase"/>
</dbReference>
<evidence type="ECO:0000256" key="1">
    <source>
        <dbReference type="PIRSR" id="PIRSR015753-1"/>
    </source>
</evidence>
<evidence type="ECO:0000256" key="2">
    <source>
        <dbReference type="PIRSR" id="PIRSR015753-2"/>
    </source>
</evidence>
<dbReference type="Pfam" id="PF13410">
    <property type="entry name" value="GST_C_2"/>
    <property type="match status" value="1"/>
</dbReference>
<feature type="domain" description="GST C-terminal" evidence="4">
    <location>
        <begin position="172"/>
        <end position="296"/>
    </location>
</feature>
<sequence>MPQLVDGKWETSDVAASEMKGGAFHREATKFRSWITADGRPGPDGQPGLPAEAGRYRLYVAYICPWASRTLIWRALKGLDDVIPITVVNPILGDDGWTFLEPDGTSREPLYGANFLWQIYTRAAPTYTGKVSVPVLWDAREERIVNNESSEIIRMLNSAFDGLTGNRLDLYPADLAPTIDAWNARIYDDVNNGVYKAGFAKTQAAYEAAFDRLFAALDDLEAHLATHRYIAGEWLTEADFRLFVTLIRFDAAYHGAFKCNLRRIVDYPALSNYLRELYQYPGIAETVNIDHIKTGYYSLRHINPTMIVPKGPALDFGAPHDRGALPGRGIRVREG</sequence>
<feature type="active site" description="Nucleophile" evidence="1">
    <location>
        <position position="64"/>
    </location>
</feature>
<keyword evidence="5" id="KW-0560">Oxidoreductase</keyword>
<name>A0AAU7X5G8_9HYPH</name>
<dbReference type="GO" id="GO:0005737">
    <property type="term" value="C:cytoplasm"/>
    <property type="evidence" value="ECO:0007669"/>
    <property type="project" value="TreeGrafter"/>
</dbReference>
<dbReference type="InterPro" id="IPR004045">
    <property type="entry name" value="Glutathione_S-Trfase_N"/>
</dbReference>
<dbReference type="CDD" id="cd03190">
    <property type="entry name" value="GST_C_Omega_like"/>
    <property type="match status" value="1"/>
</dbReference>
<dbReference type="SFLD" id="SFLDG01206">
    <property type="entry name" value="Xi.1"/>
    <property type="match status" value="1"/>
</dbReference>
<proteinExistence type="predicted"/>
<dbReference type="AlphaFoldDB" id="A0AAU7X5G8"/>
<protein>
    <submittedName>
        <fullName evidence="5">Glutathione S-transferase family protein</fullName>
        <ecNumber evidence="5">1.8.5.-</ecNumber>
    </submittedName>
</protein>
<feature type="binding site" evidence="2">
    <location>
        <position position="97"/>
    </location>
    <ligand>
        <name>glutathione</name>
        <dbReference type="ChEBI" id="CHEBI:57925"/>
    </ligand>
</feature>
<dbReference type="KEGG" id="mflg:ABS361_11960"/>
<dbReference type="PIRSF" id="PIRSF015753">
    <property type="entry name" value="GST"/>
    <property type="match status" value="1"/>
</dbReference>
<dbReference type="Gene3D" id="3.40.30.10">
    <property type="entry name" value="Glutaredoxin"/>
    <property type="match status" value="1"/>
</dbReference>
<dbReference type="Gene3D" id="1.20.1050.10">
    <property type="match status" value="1"/>
</dbReference>
<dbReference type="Pfam" id="PF13409">
    <property type="entry name" value="GST_N_2"/>
    <property type="match status" value="1"/>
</dbReference>
<dbReference type="PANTHER" id="PTHR32419:SF6">
    <property type="entry name" value="GLUTATHIONE S-TRANSFERASE OMEGA-LIKE 1-RELATED"/>
    <property type="match status" value="1"/>
</dbReference>